<evidence type="ECO:0000313" key="3">
    <source>
        <dbReference type="Proteomes" id="UP001218218"/>
    </source>
</evidence>
<proteinExistence type="predicted"/>
<reference evidence="2" key="1">
    <citation type="submission" date="2023-03" db="EMBL/GenBank/DDBJ databases">
        <title>Massive genome expansion in bonnet fungi (Mycena s.s.) driven by repeated elements and novel gene families across ecological guilds.</title>
        <authorList>
            <consortium name="Lawrence Berkeley National Laboratory"/>
            <person name="Harder C.B."/>
            <person name="Miyauchi S."/>
            <person name="Viragh M."/>
            <person name="Kuo A."/>
            <person name="Thoen E."/>
            <person name="Andreopoulos B."/>
            <person name="Lu D."/>
            <person name="Skrede I."/>
            <person name="Drula E."/>
            <person name="Henrissat B."/>
            <person name="Morin E."/>
            <person name="Kohler A."/>
            <person name="Barry K."/>
            <person name="LaButti K."/>
            <person name="Morin E."/>
            <person name="Salamov A."/>
            <person name="Lipzen A."/>
            <person name="Mereny Z."/>
            <person name="Hegedus B."/>
            <person name="Baldrian P."/>
            <person name="Stursova M."/>
            <person name="Weitz H."/>
            <person name="Taylor A."/>
            <person name="Grigoriev I.V."/>
            <person name="Nagy L.G."/>
            <person name="Martin F."/>
            <person name="Kauserud H."/>
        </authorList>
    </citation>
    <scope>NUCLEOTIDE SEQUENCE</scope>
    <source>
        <strain evidence="2">CBHHK002</strain>
    </source>
</reference>
<organism evidence="2 3">
    <name type="scientific">Mycena albidolilacea</name>
    <dbReference type="NCBI Taxonomy" id="1033008"/>
    <lineage>
        <taxon>Eukaryota</taxon>
        <taxon>Fungi</taxon>
        <taxon>Dikarya</taxon>
        <taxon>Basidiomycota</taxon>
        <taxon>Agaricomycotina</taxon>
        <taxon>Agaricomycetes</taxon>
        <taxon>Agaricomycetidae</taxon>
        <taxon>Agaricales</taxon>
        <taxon>Marasmiineae</taxon>
        <taxon>Mycenaceae</taxon>
        <taxon>Mycena</taxon>
    </lineage>
</organism>
<protein>
    <submittedName>
        <fullName evidence="2">Uncharacterized protein</fullName>
    </submittedName>
</protein>
<dbReference type="EMBL" id="JARIHO010000015">
    <property type="protein sequence ID" value="KAJ7349615.1"/>
    <property type="molecule type" value="Genomic_DNA"/>
</dbReference>
<sequence length="676" mass="74133">MLKVWRIFSFIRRPFAYPPTLTFIVSIESGGKIIIMVGTLSRFCVRSPRIGPLADRALEHVSALAADILVRTGLVEWRPCNVSGSATLVGMSAHAENLSSAMHSFHPFILLPVHISQSSPPSALVRSYNRCANHVNDFSLPTRWRSDLRAALTSRARLLVRRGTGLHPDPGRGRWRACAVLEASLESGGSGRGVVRCDGDVDAWCWSGGWHTAAESGGRGARDSPIPNLSLWLSQRSAGPPFLPCPRSFFCTTATTFRTPTRAGTRSASTAPLPSTRSRRLPHLGLGLRRSVIPRSRCHSHYIAYLPPIICKTYVARADYDVSPRPLSLPLPPSLFRTRTRACDSEPSPAFSRFLALLSCLYHAPVLALGMRSARLGVHHTCGVEWGGRNDLERQRASEGGRARAPHPLHPPLQLELRAPSSSCGRLTSRPALSHPISLTDGWRAQRLGNPVRFAVCLRRAAVYLRKEACPRSPFGSCARRRPRTHTWTDLQYAYAGASADSDADASCPGGCLPSRRMSCRGGRYRSARCLRTAVRVQSCGERTRWSEVGGHGPRVGEDLVPRGGARPCILPVHVRAFGPTRLRPPTTTADLLLRPVAVHPLAACPYLLARTSVRAYFRGSDYTRVREYCSALPMRPGAVRHGRRGNNFISPMAEEEEGRTEKREEPVALSASIVA</sequence>
<evidence type="ECO:0000313" key="2">
    <source>
        <dbReference type="EMBL" id="KAJ7349615.1"/>
    </source>
</evidence>
<evidence type="ECO:0000256" key="1">
    <source>
        <dbReference type="SAM" id="MobiDB-lite"/>
    </source>
</evidence>
<dbReference type="Proteomes" id="UP001218218">
    <property type="component" value="Unassembled WGS sequence"/>
</dbReference>
<feature type="region of interest" description="Disordered" evidence="1">
    <location>
        <begin position="651"/>
        <end position="676"/>
    </location>
</feature>
<gene>
    <name evidence="2" type="ORF">DFH08DRAFT_1079039</name>
</gene>
<dbReference type="AlphaFoldDB" id="A0AAD7ESG6"/>
<accession>A0AAD7ESG6</accession>
<keyword evidence="3" id="KW-1185">Reference proteome</keyword>
<comment type="caution">
    <text evidence="2">The sequence shown here is derived from an EMBL/GenBank/DDBJ whole genome shotgun (WGS) entry which is preliminary data.</text>
</comment>
<name>A0AAD7ESG6_9AGAR</name>